<keyword evidence="7 8" id="KW-0472">Membrane</keyword>
<dbReference type="PANTHER" id="PTHR33228:SF76">
    <property type="entry name" value="PROTEIN GLUTAMINE DUMPER 7"/>
    <property type="match status" value="1"/>
</dbReference>
<evidence type="ECO:0000256" key="4">
    <source>
        <dbReference type="ARBA" id="ARBA00022692"/>
    </source>
</evidence>
<reference evidence="9" key="1">
    <citation type="submission" date="2018-10" db="EMBL/GenBank/DDBJ databases">
        <title>Population genomic analysis revealed the cold adaptation of white poplar.</title>
        <authorList>
            <person name="Liu Y.-J."/>
        </authorList>
    </citation>
    <scope>NUCLEOTIDE SEQUENCE [LARGE SCALE GENOMIC DNA]</scope>
    <source>
        <strain evidence="9">PAL-ZL1</strain>
    </source>
</reference>
<gene>
    <name evidence="9" type="ORF">D5086_0000186180</name>
</gene>
<comment type="subcellular location">
    <subcellularLocation>
        <location evidence="1">Membrane</location>
        <topology evidence="1">Single-pass membrane protein</topology>
    </subcellularLocation>
</comment>
<dbReference type="EMBL" id="RCHU01000610">
    <property type="protein sequence ID" value="TKS00137.1"/>
    <property type="molecule type" value="Genomic_DNA"/>
</dbReference>
<dbReference type="PANTHER" id="PTHR33228">
    <property type="entry name" value="PROTEIN GLUTAMINE DUMPER 4-RELATED"/>
    <property type="match status" value="1"/>
</dbReference>
<feature type="transmembrane region" description="Helical" evidence="8">
    <location>
        <begin position="24"/>
        <end position="49"/>
    </location>
</feature>
<dbReference type="GO" id="GO:0006865">
    <property type="term" value="P:amino acid transport"/>
    <property type="evidence" value="ECO:0007669"/>
    <property type="project" value="UniProtKB-KW"/>
</dbReference>
<evidence type="ECO:0000313" key="9">
    <source>
        <dbReference type="EMBL" id="TKS00137.1"/>
    </source>
</evidence>
<evidence type="ECO:0000256" key="5">
    <source>
        <dbReference type="ARBA" id="ARBA00022970"/>
    </source>
</evidence>
<dbReference type="GO" id="GO:0016020">
    <property type="term" value="C:membrane"/>
    <property type="evidence" value="ECO:0007669"/>
    <property type="project" value="UniProtKB-SubCell"/>
</dbReference>
<dbReference type="AlphaFoldDB" id="A0A4U5PUP5"/>
<keyword evidence="5" id="KW-0029">Amino-acid transport</keyword>
<keyword evidence="4 8" id="KW-0812">Transmembrane</keyword>
<organism evidence="9">
    <name type="scientific">Populus alba</name>
    <name type="common">White poplar</name>
    <dbReference type="NCBI Taxonomy" id="43335"/>
    <lineage>
        <taxon>Eukaryota</taxon>
        <taxon>Viridiplantae</taxon>
        <taxon>Streptophyta</taxon>
        <taxon>Embryophyta</taxon>
        <taxon>Tracheophyta</taxon>
        <taxon>Spermatophyta</taxon>
        <taxon>Magnoliopsida</taxon>
        <taxon>eudicotyledons</taxon>
        <taxon>Gunneridae</taxon>
        <taxon>Pentapetalae</taxon>
        <taxon>rosids</taxon>
        <taxon>fabids</taxon>
        <taxon>Malpighiales</taxon>
        <taxon>Salicaceae</taxon>
        <taxon>Saliceae</taxon>
        <taxon>Populus</taxon>
    </lineage>
</organism>
<evidence type="ECO:0000256" key="6">
    <source>
        <dbReference type="ARBA" id="ARBA00022989"/>
    </source>
</evidence>
<accession>A0A4U5PUP5</accession>
<dbReference type="STRING" id="43335.A0A4U5PUP5"/>
<dbReference type="GO" id="GO:0080143">
    <property type="term" value="P:regulation of amino acid export"/>
    <property type="evidence" value="ECO:0007669"/>
    <property type="project" value="InterPro"/>
</dbReference>
<evidence type="ECO:0000256" key="3">
    <source>
        <dbReference type="ARBA" id="ARBA00022448"/>
    </source>
</evidence>
<sequence>MRSATNSTAVDGTHGGFWHWNSPVVYFFVGLAFVLGLITVALIILACSYRKSLSSSSRSEAGDEKLAKHEEIQVDLEPKIAVIMAGDENPTYLLKPVYCNCPSEQV</sequence>
<keyword evidence="3" id="KW-0813">Transport</keyword>
<comment type="similarity">
    <text evidence="2">Belongs to the GLUTAMINE DUMPER 1 (TC 9.B.60) family.</text>
</comment>
<dbReference type="InterPro" id="IPR040359">
    <property type="entry name" value="GDU"/>
</dbReference>
<protein>
    <submittedName>
        <fullName evidence="9">Uncharacterized protein</fullName>
    </submittedName>
</protein>
<evidence type="ECO:0000256" key="2">
    <source>
        <dbReference type="ARBA" id="ARBA00009977"/>
    </source>
</evidence>
<name>A0A4U5PUP5_POPAL</name>
<evidence type="ECO:0000256" key="8">
    <source>
        <dbReference type="SAM" id="Phobius"/>
    </source>
</evidence>
<keyword evidence="6 8" id="KW-1133">Transmembrane helix</keyword>
<comment type="caution">
    <text evidence="9">The sequence shown here is derived from an EMBL/GenBank/DDBJ whole genome shotgun (WGS) entry which is preliminary data.</text>
</comment>
<evidence type="ECO:0000256" key="1">
    <source>
        <dbReference type="ARBA" id="ARBA00004167"/>
    </source>
</evidence>
<proteinExistence type="inferred from homology"/>
<evidence type="ECO:0000256" key="7">
    <source>
        <dbReference type="ARBA" id="ARBA00023136"/>
    </source>
</evidence>